<proteinExistence type="inferred from homology"/>
<protein>
    <submittedName>
        <fullName evidence="9">AAA family ATPase</fullName>
    </submittedName>
</protein>
<organism evidence="9 10">
    <name type="scientific">Actinomyces ruminis</name>
    <dbReference type="NCBI Taxonomy" id="1937003"/>
    <lineage>
        <taxon>Bacteria</taxon>
        <taxon>Bacillati</taxon>
        <taxon>Actinomycetota</taxon>
        <taxon>Actinomycetes</taxon>
        <taxon>Actinomycetales</taxon>
        <taxon>Actinomycetaceae</taxon>
        <taxon>Actinomyces</taxon>
    </lineage>
</organism>
<dbReference type="EMBL" id="MTPX02000035">
    <property type="protein sequence ID" value="PHP52979.1"/>
    <property type="molecule type" value="Genomic_DNA"/>
</dbReference>
<dbReference type="Pfam" id="PF13086">
    <property type="entry name" value="AAA_11"/>
    <property type="match status" value="1"/>
</dbReference>
<evidence type="ECO:0000256" key="4">
    <source>
        <dbReference type="ARBA" id="ARBA00022806"/>
    </source>
</evidence>
<keyword evidence="4" id="KW-0347">Helicase</keyword>
<dbReference type="Proteomes" id="UP000194577">
    <property type="component" value="Unassembled WGS sequence"/>
</dbReference>
<dbReference type="InterPro" id="IPR050534">
    <property type="entry name" value="Coronavir_polyprotein_1ab"/>
</dbReference>
<evidence type="ECO:0000313" key="9">
    <source>
        <dbReference type="EMBL" id="PHP52979.1"/>
    </source>
</evidence>
<evidence type="ECO:0000259" key="7">
    <source>
        <dbReference type="Pfam" id="PF13086"/>
    </source>
</evidence>
<keyword evidence="3" id="KW-0378">Hydrolase</keyword>
<reference evidence="9 10" key="1">
    <citation type="submission" date="2017-10" db="EMBL/GenBank/DDBJ databases">
        <title>Draft genome sequence of cellulolytic Actinomyces sp CtC72 isolated from cattle rumen fluid.</title>
        <authorList>
            <person name="Joshi A.J."/>
            <person name="Vasudevan G."/>
            <person name="Lanjekar V.B."/>
            <person name="Hivarkar S."/>
            <person name="Engineer A."/>
            <person name="Pore S.D."/>
            <person name="Dhakephalkar P.K."/>
            <person name="Dagar S."/>
        </authorList>
    </citation>
    <scope>NUCLEOTIDE SEQUENCE [LARGE SCALE GENOMIC DNA]</scope>
    <source>
        <strain evidence="10">CtC72</strain>
    </source>
</reference>
<comment type="caution">
    <text evidence="9">The sequence shown here is derived from an EMBL/GenBank/DDBJ whole genome shotgun (WGS) entry which is preliminary data.</text>
</comment>
<dbReference type="PANTHER" id="PTHR43788">
    <property type="entry name" value="DNA2/NAM7 HELICASE FAMILY MEMBER"/>
    <property type="match status" value="1"/>
</dbReference>
<dbReference type="InterPro" id="IPR027417">
    <property type="entry name" value="P-loop_NTPase"/>
</dbReference>
<dbReference type="InterPro" id="IPR041679">
    <property type="entry name" value="DNA2/NAM7-like_C"/>
</dbReference>
<comment type="similarity">
    <text evidence="1">Belongs to the DNA2/NAM7 helicase family.</text>
</comment>
<evidence type="ECO:0000256" key="1">
    <source>
        <dbReference type="ARBA" id="ARBA00007913"/>
    </source>
</evidence>
<feature type="coiled-coil region" evidence="6">
    <location>
        <begin position="590"/>
        <end position="659"/>
    </location>
</feature>
<evidence type="ECO:0000256" key="2">
    <source>
        <dbReference type="ARBA" id="ARBA00022741"/>
    </source>
</evidence>
<dbReference type="PANTHER" id="PTHR43788:SF8">
    <property type="entry name" value="DNA-BINDING PROTEIN SMUBP-2"/>
    <property type="match status" value="1"/>
</dbReference>
<feature type="domain" description="DNA2/NAM7 helicase helicase" evidence="7">
    <location>
        <begin position="748"/>
        <end position="807"/>
    </location>
</feature>
<sequence length="1062" mass="117974">MLELFDPQPVPKLTGRSLRPQGRQVIEWRSGDPLPWRTLPTPAPRGKKRSAWLHTVYLGIYELEQVYEILHRVFADDRDAYDQRRAGVSACAAVQVDEQGRLVEGSAVLSSALWAAAQINSTGTAPDLQWTGGFATANKTFGEQVDVAERTRRDAVGADAPLPQDADSLQRLLGIAYGSAGVSGKIPCYSGRIIISSSLVSEGREDAGADTDFLNSFFLAELAEVQQHLASGRCPKALAAYLTPDESIPVAERTDVMQQDGPVDAAVGAQWLPQGRWPSEPEHPLALRQQFAVNQALNNLSIEGGLMGVNGPPGTGKTTMLRDILAGNVVERARRLASLERPEHAFTGIVHRWNSQDGYPRKVRQLREELTGFEMVVVSANNAAVENISVEIPARDAIAPGWRDEADYFADIATAVMDDDNGGTADAQRQDAWGLVAARLGNKRNRAAFRNAFWFDRQDWKTRTPLPGGERMQTRLKQWRDGESPYPRWEEARASFRRAEQRVDELLKRRRAAQERWERLKPALEEEAELAGQVRRLAEEVTAANNQVHDYEPVVRRAFSERSEAEKARKRQLESRPGVLETIFTLGRAIRQWRSRLEPLEDRLQQAERNWQEVSGYARWLEERSRELSGQEARAEESRQRAARKAAELRRRVAADEEEYGRAYPYRTKGRAEREMRAPWLDETLDAARAELFLAALQLHEDFLANAAGDMLEGLRAAIDVVGGDSPSRLEEEKLRAAWQTFFMVVPLVSTTFASFGRMFAGLGAESLGWLLIDEAGQACPQHAVGAIWRAQKVVAVGDPLQLQPVVTMPRKATRDIARGVGVSDAWIPPEASVQTLADRVSRYGTVLGRGENRVWVSAPLTVHRRCDDPMFSLCNVIAYDGIMISGVHRRLDDPEHPDLFDGPAGPRIASSCWFDVPATKEGTHLQDRQINCFRKQLSVLIGRGVDPTRIIAISPFREVADRLSALARECGIMSGGTIHTAQGREADVVFLVLGGDPCTPGAKAWASSTVNLVNVAASRARRRLYVIGDRAAWMRYPYFRDLGEVLDSHSDVECCEPCSGG</sequence>
<gene>
    <name evidence="9" type="ORF">BW737_005545</name>
</gene>
<evidence type="ECO:0000256" key="5">
    <source>
        <dbReference type="ARBA" id="ARBA00022840"/>
    </source>
</evidence>
<dbReference type="InterPro" id="IPR041677">
    <property type="entry name" value="DNA2/NAM7_AAA_11"/>
</dbReference>
<keyword evidence="10" id="KW-1185">Reference proteome</keyword>
<evidence type="ECO:0000256" key="6">
    <source>
        <dbReference type="SAM" id="Coils"/>
    </source>
</evidence>
<evidence type="ECO:0000259" key="8">
    <source>
        <dbReference type="Pfam" id="PF13087"/>
    </source>
</evidence>
<name>A0ABX4MBX4_9ACTO</name>
<evidence type="ECO:0000256" key="3">
    <source>
        <dbReference type="ARBA" id="ARBA00022801"/>
    </source>
</evidence>
<dbReference type="Gene3D" id="3.40.50.300">
    <property type="entry name" value="P-loop containing nucleotide triphosphate hydrolases"/>
    <property type="match status" value="3"/>
</dbReference>
<evidence type="ECO:0000313" key="10">
    <source>
        <dbReference type="Proteomes" id="UP000194577"/>
    </source>
</evidence>
<dbReference type="SUPFAM" id="SSF52540">
    <property type="entry name" value="P-loop containing nucleoside triphosphate hydrolases"/>
    <property type="match status" value="2"/>
</dbReference>
<feature type="coiled-coil region" evidence="6">
    <location>
        <begin position="489"/>
        <end position="547"/>
    </location>
</feature>
<keyword evidence="5" id="KW-0067">ATP-binding</keyword>
<keyword evidence="2" id="KW-0547">Nucleotide-binding</keyword>
<dbReference type="Pfam" id="PF13087">
    <property type="entry name" value="AAA_12"/>
    <property type="match status" value="1"/>
</dbReference>
<keyword evidence="6" id="KW-0175">Coiled coil</keyword>
<feature type="domain" description="DNA2/NAM7 helicase-like C-terminal" evidence="8">
    <location>
        <begin position="861"/>
        <end position="1031"/>
    </location>
</feature>
<accession>A0ABX4MBX4</accession>